<feature type="transmembrane region" description="Helical" evidence="1">
    <location>
        <begin position="37"/>
        <end position="57"/>
    </location>
</feature>
<evidence type="ECO:0000313" key="3">
    <source>
        <dbReference type="Proteomes" id="UP000269410"/>
    </source>
</evidence>
<reference evidence="2 3" key="1">
    <citation type="submission" date="2018-10" db="EMBL/GenBank/DDBJ databases">
        <title>Thermophilic Lithotrophy and Phototrophy in an Intertidal, Iron-rich, Geothermal Spring.</title>
        <authorList>
            <person name="Ward L.M."/>
            <person name="Idei A."/>
            <person name="Nakagawa M."/>
            <person name="Ueno Y."/>
            <person name="Fischer W."/>
            <person name="Mcglynn S.E."/>
        </authorList>
    </citation>
    <scope>NUCLEOTIDE SEQUENCE [LARGE SCALE GENOMIC DNA]</scope>
    <source>
        <strain evidence="2">J137</strain>
    </source>
</reference>
<organism evidence="2 3">
    <name type="scientific">Candidatus Dojkabacteria bacterium</name>
    <dbReference type="NCBI Taxonomy" id="2099670"/>
    <lineage>
        <taxon>Bacteria</taxon>
        <taxon>Candidatus Dojkabacteria</taxon>
    </lineage>
</organism>
<keyword evidence="1" id="KW-1133">Transmembrane helix</keyword>
<proteinExistence type="predicted"/>
<gene>
    <name evidence="2" type="ORF">D6810_02465</name>
</gene>
<evidence type="ECO:0000313" key="2">
    <source>
        <dbReference type="EMBL" id="RMD76951.1"/>
    </source>
</evidence>
<dbReference type="EMBL" id="RFKV01000080">
    <property type="protein sequence ID" value="RMD76951.1"/>
    <property type="molecule type" value="Genomic_DNA"/>
</dbReference>
<comment type="caution">
    <text evidence="2">The sequence shown here is derived from an EMBL/GenBank/DDBJ whole genome shotgun (WGS) entry which is preliminary data.</text>
</comment>
<dbReference type="Proteomes" id="UP000269410">
    <property type="component" value="Unassembled WGS sequence"/>
</dbReference>
<keyword evidence="1" id="KW-0472">Membrane</keyword>
<feature type="transmembrane region" description="Helical" evidence="1">
    <location>
        <begin position="12"/>
        <end position="31"/>
    </location>
</feature>
<name>A0A3M0Z1N8_9BACT</name>
<dbReference type="AlphaFoldDB" id="A0A3M0Z1N8"/>
<sequence>MFGVMYKTFKLLLKYLIVFLGFLLRSLVSLLEIVFRSLFALFGVILSILGEILLDIVDVAREFDKFGIIKLLFGERREKKDKQNSYE</sequence>
<protein>
    <submittedName>
        <fullName evidence="2">Uncharacterized protein</fullName>
    </submittedName>
</protein>
<evidence type="ECO:0000256" key="1">
    <source>
        <dbReference type="SAM" id="Phobius"/>
    </source>
</evidence>
<keyword evidence="1" id="KW-0812">Transmembrane</keyword>
<accession>A0A3M0Z1N8</accession>